<evidence type="ECO:0000313" key="7">
    <source>
        <dbReference type="EMBL" id="KAF6237171.1"/>
    </source>
</evidence>
<dbReference type="PANTHER" id="PTHR33048:SF47">
    <property type="entry name" value="INTEGRAL MEMBRANE PROTEIN-RELATED"/>
    <property type="match status" value="1"/>
</dbReference>
<dbReference type="InterPro" id="IPR049326">
    <property type="entry name" value="Rhodopsin_dom_fungi"/>
</dbReference>
<keyword evidence="8" id="KW-1185">Reference proteome</keyword>
<evidence type="ECO:0000256" key="4">
    <source>
        <dbReference type="ARBA" id="ARBA00023136"/>
    </source>
</evidence>
<evidence type="ECO:0000256" key="3">
    <source>
        <dbReference type="ARBA" id="ARBA00022989"/>
    </source>
</evidence>
<dbReference type="AlphaFoldDB" id="A0A8H6FYQ4"/>
<evidence type="ECO:0000256" key="1">
    <source>
        <dbReference type="ARBA" id="ARBA00004141"/>
    </source>
</evidence>
<keyword evidence="2" id="KW-0812">Transmembrane</keyword>
<proteinExistence type="inferred from homology"/>
<dbReference type="OrthoDB" id="5398388at2759"/>
<evidence type="ECO:0000256" key="5">
    <source>
        <dbReference type="ARBA" id="ARBA00038359"/>
    </source>
</evidence>
<evidence type="ECO:0000313" key="8">
    <source>
        <dbReference type="Proteomes" id="UP000578531"/>
    </source>
</evidence>
<evidence type="ECO:0000259" key="6">
    <source>
        <dbReference type="Pfam" id="PF20684"/>
    </source>
</evidence>
<feature type="domain" description="Rhodopsin" evidence="6">
    <location>
        <begin position="2"/>
        <end position="76"/>
    </location>
</feature>
<dbReference type="Proteomes" id="UP000578531">
    <property type="component" value="Unassembled WGS sequence"/>
</dbReference>
<protein>
    <recommendedName>
        <fullName evidence="6">Rhodopsin domain-containing protein</fullName>
    </recommendedName>
</protein>
<dbReference type="GO" id="GO:0016020">
    <property type="term" value="C:membrane"/>
    <property type="evidence" value="ECO:0007669"/>
    <property type="project" value="UniProtKB-SubCell"/>
</dbReference>
<name>A0A8H6FYQ4_9LECA</name>
<keyword evidence="3" id="KW-1133">Transmembrane helix</keyword>
<dbReference type="EMBL" id="JACCJC010000015">
    <property type="protein sequence ID" value="KAF6237171.1"/>
    <property type="molecule type" value="Genomic_DNA"/>
</dbReference>
<comment type="subcellular location">
    <subcellularLocation>
        <location evidence="1">Membrane</location>
        <topology evidence="1">Multi-pass membrane protein</topology>
    </subcellularLocation>
</comment>
<organism evidence="7 8">
    <name type="scientific">Letharia columbiana</name>
    <dbReference type="NCBI Taxonomy" id="112416"/>
    <lineage>
        <taxon>Eukaryota</taxon>
        <taxon>Fungi</taxon>
        <taxon>Dikarya</taxon>
        <taxon>Ascomycota</taxon>
        <taxon>Pezizomycotina</taxon>
        <taxon>Lecanoromycetes</taxon>
        <taxon>OSLEUM clade</taxon>
        <taxon>Lecanoromycetidae</taxon>
        <taxon>Lecanorales</taxon>
        <taxon>Lecanorineae</taxon>
        <taxon>Parmeliaceae</taxon>
        <taxon>Letharia</taxon>
    </lineage>
</organism>
<dbReference type="RefSeq" id="XP_037166499.1">
    <property type="nucleotide sequence ID" value="XM_037306561.1"/>
</dbReference>
<sequence>MSSERKLSFIGIFLLGLLCIIASEVRLYYIIILNDRKDTPDTAYIDVATKNTIWSVIEPHMSVVAACLPVLGPLYKSAKSPASMMRNLWSSLSLQSLSLRKTVREDATTNENIELDNKDSRSAWLRLTSNDGPKSDISYDPVMYQGDIRVGQPTAHGILVHESLESKVSRAESESWKD</sequence>
<comment type="caution">
    <text evidence="7">The sequence shown here is derived from an EMBL/GenBank/DDBJ whole genome shotgun (WGS) entry which is preliminary data.</text>
</comment>
<reference evidence="7 8" key="1">
    <citation type="journal article" date="2020" name="Genomics">
        <title>Complete, high-quality genomes from long-read metagenomic sequencing of two wolf lichen thalli reveals enigmatic genome architecture.</title>
        <authorList>
            <person name="McKenzie S.K."/>
            <person name="Walston R.F."/>
            <person name="Allen J.L."/>
        </authorList>
    </citation>
    <scope>NUCLEOTIDE SEQUENCE [LARGE SCALE GENOMIC DNA]</scope>
    <source>
        <strain evidence="7">WasteWater2</strain>
    </source>
</reference>
<accession>A0A8H6FYQ4</accession>
<gene>
    <name evidence="7" type="ORF">HO173_004639</name>
</gene>
<dbReference type="PANTHER" id="PTHR33048">
    <property type="entry name" value="PTH11-LIKE INTEGRAL MEMBRANE PROTEIN (AFU_ORTHOLOGUE AFUA_5G11245)"/>
    <property type="match status" value="1"/>
</dbReference>
<dbReference type="GeneID" id="59286303"/>
<evidence type="ECO:0000256" key="2">
    <source>
        <dbReference type="ARBA" id="ARBA00022692"/>
    </source>
</evidence>
<dbReference type="Pfam" id="PF20684">
    <property type="entry name" value="Fung_rhodopsin"/>
    <property type="match status" value="1"/>
</dbReference>
<comment type="similarity">
    <text evidence="5">Belongs to the SAT4 family.</text>
</comment>
<keyword evidence="4" id="KW-0472">Membrane</keyword>
<dbReference type="InterPro" id="IPR052337">
    <property type="entry name" value="SAT4-like"/>
</dbReference>